<keyword evidence="2" id="KW-1185">Reference proteome</keyword>
<dbReference type="InterPro" id="IPR008651">
    <property type="entry name" value="Uncharacterised_HicB"/>
</dbReference>
<dbReference type="EMBL" id="JBHTGL010000008">
    <property type="protein sequence ID" value="MFD0625213.1"/>
    <property type="molecule type" value="Genomic_DNA"/>
</dbReference>
<evidence type="ECO:0000313" key="1">
    <source>
        <dbReference type="EMBL" id="MFD0625213.1"/>
    </source>
</evidence>
<dbReference type="InterPro" id="IPR013321">
    <property type="entry name" value="Arc_rbn_hlx_hlx"/>
</dbReference>
<proteinExistence type="predicted"/>
<dbReference type="InterPro" id="IPR010985">
    <property type="entry name" value="Ribbon_hlx_hlx"/>
</dbReference>
<dbReference type="Pfam" id="PF05534">
    <property type="entry name" value="HicB"/>
    <property type="match status" value="1"/>
</dbReference>
<sequence>MARGDRRESLNLRVPPVLKRQVEEYADEAGISINAAACILLTEALRVERRRKM</sequence>
<dbReference type="Gene3D" id="1.10.1220.10">
    <property type="entry name" value="Met repressor-like"/>
    <property type="match status" value="1"/>
</dbReference>
<dbReference type="SUPFAM" id="SSF47598">
    <property type="entry name" value="Ribbon-helix-helix"/>
    <property type="match status" value="1"/>
</dbReference>
<protein>
    <submittedName>
        <fullName evidence="1">Toxin-antitoxin system HicB family antitoxin</fullName>
    </submittedName>
</protein>
<comment type="caution">
    <text evidence="1">The sequence shown here is derived from an EMBL/GenBank/DDBJ whole genome shotgun (WGS) entry which is preliminary data.</text>
</comment>
<reference evidence="2" key="1">
    <citation type="journal article" date="2019" name="Int. J. Syst. Evol. Microbiol.">
        <title>The Global Catalogue of Microorganisms (GCM) 10K type strain sequencing project: providing services to taxonomists for standard genome sequencing and annotation.</title>
        <authorList>
            <consortium name="The Broad Institute Genomics Platform"/>
            <consortium name="The Broad Institute Genome Sequencing Center for Infectious Disease"/>
            <person name="Wu L."/>
            <person name="Ma J."/>
        </authorList>
    </citation>
    <scope>NUCLEOTIDE SEQUENCE [LARGE SCALE GENOMIC DNA]</scope>
    <source>
        <strain evidence="2">JCM 12607</strain>
    </source>
</reference>
<dbReference type="Proteomes" id="UP001596915">
    <property type="component" value="Unassembled WGS sequence"/>
</dbReference>
<evidence type="ECO:0000313" key="2">
    <source>
        <dbReference type="Proteomes" id="UP001596915"/>
    </source>
</evidence>
<accession>A0ABW2WWM3</accession>
<name>A0ABW2WWM3_9ACTN</name>
<organism evidence="1 2">
    <name type="scientific">Streptomyces sanglieri</name>
    <dbReference type="NCBI Taxonomy" id="193460"/>
    <lineage>
        <taxon>Bacteria</taxon>
        <taxon>Bacillati</taxon>
        <taxon>Actinomycetota</taxon>
        <taxon>Actinomycetes</taxon>
        <taxon>Kitasatosporales</taxon>
        <taxon>Streptomycetaceae</taxon>
        <taxon>Streptomyces</taxon>
    </lineage>
</organism>
<gene>
    <name evidence="1" type="ORF">ACFQ2K_23140</name>
</gene>